<accession>A0A1I7WWA9</accession>
<dbReference type="AlphaFoldDB" id="A0A1I7WWA9"/>
<evidence type="ECO:0000313" key="1">
    <source>
        <dbReference type="Proteomes" id="UP000095283"/>
    </source>
</evidence>
<sequence length="42" mass="4894">MEDDSNTDLIDEIVIGSKFTRQDGKIKRQLRKNVIIYKCATH</sequence>
<reference evidence="2" key="1">
    <citation type="submission" date="2016-11" db="UniProtKB">
        <authorList>
            <consortium name="WormBaseParasite"/>
        </authorList>
    </citation>
    <scope>IDENTIFICATION</scope>
</reference>
<organism evidence="1 2">
    <name type="scientific">Heterorhabditis bacteriophora</name>
    <name type="common">Entomopathogenic nematode worm</name>
    <dbReference type="NCBI Taxonomy" id="37862"/>
    <lineage>
        <taxon>Eukaryota</taxon>
        <taxon>Metazoa</taxon>
        <taxon>Ecdysozoa</taxon>
        <taxon>Nematoda</taxon>
        <taxon>Chromadorea</taxon>
        <taxon>Rhabditida</taxon>
        <taxon>Rhabditina</taxon>
        <taxon>Rhabditomorpha</taxon>
        <taxon>Strongyloidea</taxon>
        <taxon>Heterorhabditidae</taxon>
        <taxon>Heterorhabditis</taxon>
    </lineage>
</organism>
<proteinExistence type="predicted"/>
<keyword evidence="1" id="KW-1185">Reference proteome</keyword>
<dbReference type="Proteomes" id="UP000095283">
    <property type="component" value="Unplaced"/>
</dbReference>
<name>A0A1I7WWA9_HETBA</name>
<dbReference type="WBParaSite" id="Hba_09506">
    <property type="protein sequence ID" value="Hba_09506"/>
    <property type="gene ID" value="Hba_09506"/>
</dbReference>
<evidence type="ECO:0000313" key="2">
    <source>
        <dbReference type="WBParaSite" id="Hba_09506"/>
    </source>
</evidence>
<protein>
    <submittedName>
        <fullName evidence="2">Transcriptional regulator</fullName>
    </submittedName>
</protein>